<proteinExistence type="predicted"/>
<comment type="caution">
    <text evidence="1">The sequence shown here is derived from an EMBL/GenBank/DDBJ whole genome shotgun (WGS) entry which is preliminary data.</text>
</comment>
<protein>
    <submittedName>
        <fullName evidence="1">DUF1257 domain-containing protein</fullName>
    </submittedName>
</protein>
<evidence type="ECO:0000313" key="2">
    <source>
        <dbReference type="Proteomes" id="UP000600139"/>
    </source>
</evidence>
<dbReference type="PANTHER" id="PTHR39638">
    <property type="entry name" value="YCF35"/>
    <property type="match status" value="1"/>
</dbReference>
<keyword evidence="2" id="KW-1185">Reference proteome</keyword>
<dbReference type="InterPro" id="IPR009666">
    <property type="entry name" value="Uncharacterised_Ycf35"/>
</dbReference>
<name>A0A934V9F2_9BACT</name>
<sequence length="129" mass="14178">MSHFTTIKTQIRDIPSLVDACVELDLRLVPDSYCRGYAGISRAAPYVIKLKGPYDISVEPSAEDDGSYGLTTDWWDGWVAKEVGAGYGRLLQSYGVHRTIRAATQRGLRTTRRIEADGSILLTLEGGSL</sequence>
<reference evidence="1" key="1">
    <citation type="submission" date="2021-01" db="EMBL/GenBank/DDBJ databases">
        <title>Modified the classification status of verrucomicrobia.</title>
        <authorList>
            <person name="Feng X."/>
        </authorList>
    </citation>
    <scope>NUCLEOTIDE SEQUENCE</scope>
    <source>
        <strain evidence="1">JCM 18052</strain>
    </source>
</reference>
<dbReference type="EMBL" id="JAENIK010000013">
    <property type="protein sequence ID" value="MBK1818272.1"/>
    <property type="molecule type" value="Genomic_DNA"/>
</dbReference>
<evidence type="ECO:0000313" key="1">
    <source>
        <dbReference type="EMBL" id="MBK1818272.1"/>
    </source>
</evidence>
<dbReference type="RefSeq" id="WP_200353221.1">
    <property type="nucleotide sequence ID" value="NZ_BAABHZ010000002.1"/>
</dbReference>
<accession>A0A934V9F2</accession>
<dbReference type="Pfam" id="PF06868">
    <property type="entry name" value="DUF1257"/>
    <property type="match status" value="1"/>
</dbReference>
<organism evidence="1 2">
    <name type="scientific">Luteolibacter yonseiensis</name>
    <dbReference type="NCBI Taxonomy" id="1144680"/>
    <lineage>
        <taxon>Bacteria</taxon>
        <taxon>Pseudomonadati</taxon>
        <taxon>Verrucomicrobiota</taxon>
        <taxon>Verrucomicrobiia</taxon>
        <taxon>Verrucomicrobiales</taxon>
        <taxon>Verrucomicrobiaceae</taxon>
        <taxon>Luteolibacter</taxon>
    </lineage>
</organism>
<dbReference type="PANTHER" id="PTHR39638:SF2">
    <property type="entry name" value="YCF35"/>
    <property type="match status" value="1"/>
</dbReference>
<dbReference type="Proteomes" id="UP000600139">
    <property type="component" value="Unassembled WGS sequence"/>
</dbReference>
<dbReference type="AlphaFoldDB" id="A0A934V9F2"/>
<gene>
    <name evidence="1" type="ORF">JIN84_21805</name>
</gene>